<dbReference type="PROSITE" id="PS51197">
    <property type="entry name" value="HTH_RRF2_2"/>
    <property type="match status" value="1"/>
</dbReference>
<dbReference type="InterPro" id="IPR000944">
    <property type="entry name" value="Tscrpt_reg_Rrf2"/>
</dbReference>
<dbReference type="NCBIfam" id="TIGR00738">
    <property type="entry name" value="rrf2_super"/>
    <property type="match status" value="1"/>
</dbReference>
<protein>
    <submittedName>
        <fullName evidence="2">Rrf2 family transcriptional regulator</fullName>
    </submittedName>
</protein>
<keyword evidence="3" id="KW-1185">Reference proteome</keyword>
<accession>A0ABP8G8W5</accession>
<keyword evidence="1" id="KW-0238">DNA-binding</keyword>
<dbReference type="PANTHER" id="PTHR33221">
    <property type="entry name" value="WINGED HELIX-TURN-HELIX TRANSCRIPTIONAL REGULATOR, RRF2 FAMILY"/>
    <property type="match status" value="1"/>
</dbReference>
<dbReference type="Pfam" id="PF02082">
    <property type="entry name" value="Rrf2"/>
    <property type="match status" value="1"/>
</dbReference>
<dbReference type="Gene3D" id="1.10.10.10">
    <property type="entry name" value="Winged helix-like DNA-binding domain superfamily/Winged helix DNA-binding domain"/>
    <property type="match status" value="1"/>
</dbReference>
<gene>
    <name evidence="2" type="ORF">GCM10023184_04100</name>
</gene>
<dbReference type="PANTHER" id="PTHR33221:SF5">
    <property type="entry name" value="HTH-TYPE TRANSCRIPTIONAL REGULATOR ISCR"/>
    <property type="match status" value="1"/>
</dbReference>
<organism evidence="2 3">
    <name type="scientific">Flaviaesturariibacter amylovorans</name>
    <dbReference type="NCBI Taxonomy" id="1084520"/>
    <lineage>
        <taxon>Bacteria</taxon>
        <taxon>Pseudomonadati</taxon>
        <taxon>Bacteroidota</taxon>
        <taxon>Chitinophagia</taxon>
        <taxon>Chitinophagales</taxon>
        <taxon>Chitinophagaceae</taxon>
        <taxon>Flaviaestuariibacter</taxon>
    </lineage>
</organism>
<name>A0ABP8G8W5_9BACT</name>
<dbReference type="InterPro" id="IPR036388">
    <property type="entry name" value="WH-like_DNA-bd_sf"/>
</dbReference>
<dbReference type="RefSeq" id="WP_345252978.1">
    <property type="nucleotide sequence ID" value="NZ_BAABGY010000001.1"/>
</dbReference>
<dbReference type="Proteomes" id="UP001501725">
    <property type="component" value="Unassembled WGS sequence"/>
</dbReference>
<dbReference type="SUPFAM" id="SSF46785">
    <property type="entry name" value="Winged helix' DNA-binding domain"/>
    <property type="match status" value="1"/>
</dbReference>
<proteinExistence type="predicted"/>
<dbReference type="InterPro" id="IPR036390">
    <property type="entry name" value="WH_DNA-bd_sf"/>
</dbReference>
<reference evidence="3" key="1">
    <citation type="journal article" date="2019" name="Int. J. Syst. Evol. Microbiol.">
        <title>The Global Catalogue of Microorganisms (GCM) 10K type strain sequencing project: providing services to taxonomists for standard genome sequencing and annotation.</title>
        <authorList>
            <consortium name="The Broad Institute Genomics Platform"/>
            <consortium name="The Broad Institute Genome Sequencing Center for Infectious Disease"/>
            <person name="Wu L."/>
            <person name="Ma J."/>
        </authorList>
    </citation>
    <scope>NUCLEOTIDE SEQUENCE [LARGE SCALE GENOMIC DNA]</scope>
    <source>
        <strain evidence="3">JCM 17919</strain>
    </source>
</reference>
<comment type="caution">
    <text evidence="2">The sequence shown here is derived from an EMBL/GenBank/DDBJ whole genome shotgun (WGS) entry which is preliminary data.</text>
</comment>
<evidence type="ECO:0000256" key="1">
    <source>
        <dbReference type="ARBA" id="ARBA00023125"/>
    </source>
</evidence>
<evidence type="ECO:0000313" key="3">
    <source>
        <dbReference type="Proteomes" id="UP001501725"/>
    </source>
</evidence>
<sequence length="151" mass="16967">MLSQKAQYAFRALTYLADHYDEGPVLIADIAEKKRIPIKFLESILLQLKKAQILDSKKGKGGGYFIRQHPSETSIAAIIRTVDGPIAMLPCVSLYFYQRCANCDEQNCGLHNIMEQVRDATLQILENKTIADLKSGQEDLPGKIRKATRTK</sequence>
<dbReference type="EMBL" id="BAABGY010000001">
    <property type="protein sequence ID" value="GAA4319388.1"/>
    <property type="molecule type" value="Genomic_DNA"/>
</dbReference>
<evidence type="ECO:0000313" key="2">
    <source>
        <dbReference type="EMBL" id="GAA4319388.1"/>
    </source>
</evidence>